<evidence type="ECO:0000313" key="2">
    <source>
        <dbReference type="Proteomes" id="UP000548423"/>
    </source>
</evidence>
<organism evidence="1 2">
    <name type="scientific">Neobacillus niacini</name>
    <dbReference type="NCBI Taxonomy" id="86668"/>
    <lineage>
        <taxon>Bacteria</taxon>
        <taxon>Bacillati</taxon>
        <taxon>Bacillota</taxon>
        <taxon>Bacilli</taxon>
        <taxon>Bacillales</taxon>
        <taxon>Bacillaceae</taxon>
        <taxon>Neobacillus</taxon>
    </lineage>
</organism>
<dbReference type="Gene3D" id="3.40.190.10">
    <property type="entry name" value="Periplasmic binding protein-like II"/>
    <property type="match status" value="2"/>
</dbReference>
<proteinExistence type="predicted"/>
<gene>
    <name evidence="1" type="ORF">F4694_003223</name>
</gene>
<dbReference type="AlphaFoldDB" id="A0A852TCC5"/>
<dbReference type="PANTHER" id="PTHR43649">
    <property type="entry name" value="ARABINOSE-BINDING PROTEIN-RELATED"/>
    <property type="match status" value="1"/>
</dbReference>
<dbReference type="SUPFAM" id="SSF53850">
    <property type="entry name" value="Periplasmic binding protein-like II"/>
    <property type="match status" value="1"/>
</dbReference>
<name>A0A852TCC5_9BACI</name>
<accession>A0A852TCC5</accession>
<dbReference type="InterPro" id="IPR050490">
    <property type="entry name" value="Bact_solute-bd_prot1"/>
</dbReference>
<dbReference type="InterPro" id="IPR006059">
    <property type="entry name" value="SBP"/>
</dbReference>
<dbReference type="EMBL" id="JACCBX010000006">
    <property type="protein sequence ID" value="NYE06443.1"/>
    <property type="molecule type" value="Genomic_DNA"/>
</dbReference>
<dbReference type="PROSITE" id="PS51257">
    <property type="entry name" value="PROKAR_LIPOPROTEIN"/>
    <property type="match status" value="1"/>
</dbReference>
<comment type="caution">
    <text evidence="1">The sequence shown here is derived from an EMBL/GenBank/DDBJ whole genome shotgun (WGS) entry which is preliminary data.</text>
</comment>
<sequence length="445" mass="48577">MKKEAGMSMLIVRKVLTPLSILALFFGVLTGCSSNEGSILNTTDPKESTISILIDNQIEQDGIRAVAANIEKKYHIKTEIETRPSGVEGHEVIKTRLATGDMADLVFYNSGSLLQALNPEQYFVDLTQEPFINNVVNSFKKSVTVNDKVFGLPFGNALAGGWLYNKKVYRQLGLSVPKTWNELIANSEKIKAAGKTAVIGTYKDDWTSQLIVLADNHNVISQNPTFAEDLAANKAKFATSPAALRSFEKLSEVYQKGYLNSDFKTASYKDGVEMLVDGTGVQYPIVSGVLSVIKRDFPDRINDIGFFPQPGDSADTNGMTVFMPAAIYVNKNTQNLEAAKKWLTYFASSEGVKTFLSNKIIVGPLAIKGTEVPNNIIPAVKDMLPYFESQDTTPALENLIPLKGPNLPQITVQVGSGQLSAKAGATLYDQDVEKQAKELGLTGWE</sequence>
<evidence type="ECO:0000313" key="1">
    <source>
        <dbReference type="EMBL" id="NYE06443.1"/>
    </source>
</evidence>
<reference evidence="2" key="1">
    <citation type="submission" date="2020-07" db="EMBL/GenBank/DDBJ databases">
        <authorList>
            <person name="Partida-Martinez L."/>
            <person name="Huntemann M."/>
            <person name="Clum A."/>
            <person name="Wang J."/>
            <person name="Palaniappan K."/>
            <person name="Ritter S."/>
            <person name="Chen I.-M."/>
            <person name="Stamatis D."/>
            <person name="Reddy T."/>
            <person name="O'Malley R."/>
            <person name="Daum C."/>
            <person name="Shapiro N."/>
            <person name="Ivanova N."/>
            <person name="Kyrpides N."/>
            <person name="Woyke T."/>
        </authorList>
    </citation>
    <scope>NUCLEOTIDE SEQUENCE [LARGE SCALE GENOMIC DNA]</scope>
    <source>
        <strain evidence="2">AT2.8</strain>
    </source>
</reference>
<dbReference type="Proteomes" id="UP000548423">
    <property type="component" value="Unassembled WGS sequence"/>
</dbReference>
<protein>
    <submittedName>
        <fullName evidence="1">Raffinose/stachyose/melibiose transport system substrate-binding protein</fullName>
    </submittedName>
</protein>
<dbReference type="Pfam" id="PF01547">
    <property type="entry name" value="SBP_bac_1"/>
    <property type="match status" value="1"/>
</dbReference>
<reference evidence="2" key="2">
    <citation type="submission" date="2020-08" db="EMBL/GenBank/DDBJ databases">
        <title>The Agave Microbiome: Exploring the role of microbial communities in plant adaptations to desert environments.</title>
        <authorList>
            <person name="Partida-Martinez L.P."/>
        </authorList>
    </citation>
    <scope>NUCLEOTIDE SEQUENCE [LARGE SCALE GENOMIC DNA]</scope>
    <source>
        <strain evidence="2">AT2.8</strain>
    </source>
</reference>